<sequence>MECHVIFFSQSPSLTGAVSTPSPSSSSSPTWPSTVRPVWTPSRSPSPPAATASNSSRNSTTPPIYNSLSPPTPTLTSPLYPFLSHRFGPHDLLCTSFTLERPSNRRVLVLLDDFAVKSSHSLFFNSLKSRGFDLHFHLVNDPQFQILLIRVMILLILLIQNVIKKKFSEFLGEEELRRLDVRRLDVRQCCLGRREKSHDVGFLEDWGFCDSDGYVVEARDDGEWLLMVVVRCELAEDDEGRVVAERLNS</sequence>
<feature type="compositionally biased region" description="Low complexity" evidence="1">
    <location>
        <begin position="49"/>
        <end position="72"/>
    </location>
</feature>
<evidence type="ECO:0000256" key="1">
    <source>
        <dbReference type="SAM" id="MobiDB-lite"/>
    </source>
</evidence>
<gene>
    <name evidence="2" type="primary">Vigan.01G357000</name>
    <name evidence="2" type="ORF">VIGAN_01357000</name>
</gene>
<name>A0A0S3R4W0_PHAAN</name>
<organism evidence="2 3">
    <name type="scientific">Vigna angularis var. angularis</name>
    <dbReference type="NCBI Taxonomy" id="157739"/>
    <lineage>
        <taxon>Eukaryota</taxon>
        <taxon>Viridiplantae</taxon>
        <taxon>Streptophyta</taxon>
        <taxon>Embryophyta</taxon>
        <taxon>Tracheophyta</taxon>
        <taxon>Spermatophyta</taxon>
        <taxon>Magnoliopsida</taxon>
        <taxon>eudicotyledons</taxon>
        <taxon>Gunneridae</taxon>
        <taxon>Pentapetalae</taxon>
        <taxon>rosids</taxon>
        <taxon>fabids</taxon>
        <taxon>Fabales</taxon>
        <taxon>Fabaceae</taxon>
        <taxon>Papilionoideae</taxon>
        <taxon>50 kb inversion clade</taxon>
        <taxon>NPAAA clade</taxon>
        <taxon>indigoferoid/millettioid clade</taxon>
        <taxon>Phaseoleae</taxon>
        <taxon>Vigna</taxon>
    </lineage>
</organism>
<dbReference type="GO" id="GO:0018279">
    <property type="term" value="P:protein N-linked glycosylation via asparagine"/>
    <property type="evidence" value="ECO:0007669"/>
    <property type="project" value="InterPro"/>
</dbReference>
<evidence type="ECO:0000313" key="2">
    <source>
        <dbReference type="EMBL" id="BAT75667.1"/>
    </source>
</evidence>
<evidence type="ECO:0000313" key="3">
    <source>
        <dbReference type="Proteomes" id="UP000291084"/>
    </source>
</evidence>
<accession>A0A0S3R4W0</accession>
<protein>
    <submittedName>
        <fullName evidence="2">Uncharacterized protein</fullName>
    </submittedName>
</protein>
<dbReference type="PANTHER" id="PTHR10830">
    <property type="entry name" value="DOLICHYL-DIPHOSPHOOLIGOSACCHARIDE--PROTEIN GLYCOSYLTRANSFERASE 48 KDA SUBUNIT"/>
    <property type="match status" value="1"/>
</dbReference>
<keyword evidence="3" id="KW-1185">Reference proteome</keyword>
<dbReference type="GO" id="GO:0008250">
    <property type="term" value="C:oligosaccharyltransferase complex"/>
    <property type="evidence" value="ECO:0007669"/>
    <property type="project" value="TreeGrafter"/>
</dbReference>
<dbReference type="AlphaFoldDB" id="A0A0S3R4W0"/>
<feature type="region of interest" description="Disordered" evidence="1">
    <location>
        <begin position="13"/>
        <end position="72"/>
    </location>
</feature>
<feature type="compositionally biased region" description="Low complexity" evidence="1">
    <location>
        <begin position="19"/>
        <end position="34"/>
    </location>
</feature>
<proteinExistence type="predicted"/>
<dbReference type="InterPro" id="IPR005013">
    <property type="entry name" value="DDOST_48_kDa_subunit"/>
</dbReference>
<reference evidence="2 3" key="1">
    <citation type="journal article" date="2015" name="Sci. Rep.">
        <title>The power of single molecule real-time sequencing technology in the de novo assembly of a eukaryotic genome.</title>
        <authorList>
            <person name="Sakai H."/>
            <person name="Naito K."/>
            <person name="Ogiso-Tanaka E."/>
            <person name="Takahashi Y."/>
            <person name="Iseki K."/>
            <person name="Muto C."/>
            <person name="Satou K."/>
            <person name="Teruya K."/>
            <person name="Shiroma A."/>
            <person name="Shimoji M."/>
            <person name="Hirano T."/>
            <person name="Itoh T."/>
            <person name="Kaga A."/>
            <person name="Tomooka N."/>
        </authorList>
    </citation>
    <scope>NUCLEOTIDE SEQUENCE [LARGE SCALE GENOMIC DNA]</scope>
    <source>
        <strain evidence="3">cv. Shumari</strain>
    </source>
</reference>
<dbReference type="Proteomes" id="UP000291084">
    <property type="component" value="Chromosome 1"/>
</dbReference>
<dbReference type="UniPathway" id="UPA00378"/>
<dbReference type="EMBL" id="AP015034">
    <property type="protein sequence ID" value="BAT75667.1"/>
    <property type="molecule type" value="Genomic_DNA"/>
</dbReference>
<dbReference type="PANTHER" id="PTHR10830:SF0">
    <property type="entry name" value="DOLICHYL-DIPHOSPHOOLIGOSACCHARIDE--PROTEIN GLYCOSYLTRANSFERASE 48 KDA SUBUNIT"/>
    <property type="match status" value="1"/>
</dbReference>